<reference evidence="7 8" key="1">
    <citation type="submission" date="2024-02" db="EMBL/GenBank/DDBJ databases">
        <title>A new putative Pannonibacter species isolated from two cases of bloodstream infections in paediatric patients.</title>
        <authorList>
            <person name="Castellana S."/>
            <person name="De Laurentiis V."/>
            <person name="Grassi M."/>
            <person name="De Leonardis F."/>
            <person name="Mosca A."/>
            <person name="De Carlo C."/>
            <person name="Sparapano E."/>
            <person name="Ronga L."/>
            <person name="Santacroce L."/>
            <person name="Chironna M."/>
            <person name="De Robertis A."/>
            <person name="Bianco A."/>
            <person name="Del Sambro L."/>
            <person name="Capozzi L."/>
            <person name="Parisi A."/>
        </authorList>
    </citation>
    <scope>NUCLEOTIDE SEQUENCE [LARGE SCALE GENOMIC DNA]</scope>
    <source>
        <strain evidence="7 8">Pt2</strain>
    </source>
</reference>
<evidence type="ECO:0000313" key="7">
    <source>
        <dbReference type="EMBL" id="MEH0097971.1"/>
    </source>
</evidence>
<comment type="caution">
    <text evidence="7">The sequence shown here is derived from an EMBL/GenBank/DDBJ whole genome shotgun (WGS) entry which is preliminary data.</text>
</comment>
<feature type="domain" description="Haemolysin activator HlyB C-terminal" evidence="5">
    <location>
        <begin position="225"/>
        <end position="518"/>
    </location>
</feature>
<keyword evidence="2" id="KW-0812">Transmembrane</keyword>
<protein>
    <submittedName>
        <fullName evidence="7">ShlB/FhaC/HecB family hemolysin secretion/activation protein</fullName>
    </submittedName>
</protein>
<proteinExistence type="predicted"/>
<evidence type="ECO:0000256" key="2">
    <source>
        <dbReference type="ARBA" id="ARBA00022692"/>
    </source>
</evidence>
<dbReference type="PANTHER" id="PTHR34597">
    <property type="entry name" value="SLR1661 PROTEIN"/>
    <property type="match status" value="1"/>
</dbReference>
<evidence type="ECO:0000259" key="6">
    <source>
        <dbReference type="Pfam" id="PF08479"/>
    </source>
</evidence>
<feature type="signal peptide" evidence="4">
    <location>
        <begin position="1"/>
        <end position="39"/>
    </location>
</feature>
<keyword evidence="4" id="KW-0732">Signal</keyword>
<evidence type="ECO:0000256" key="4">
    <source>
        <dbReference type="SAM" id="SignalP"/>
    </source>
</evidence>
<dbReference type="Gene3D" id="2.40.160.50">
    <property type="entry name" value="membrane protein fhac: a member of the omp85/tpsb transporter family"/>
    <property type="match status" value="1"/>
</dbReference>
<dbReference type="InterPro" id="IPR051544">
    <property type="entry name" value="TPS_OM_transporter"/>
</dbReference>
<gene>
    <name evidence="7" type="ORF">V6L76_17045</name>
</gene>
<accession>A0ABU7ZRW6</accession>
<evidence type="ECO:0000256" key="3">
    <source>
        <dbReference type="ARBA" id="ARBA00023237"/>
    </source>
</evidence>
<dbReference type="Proteomes" id="UP001380822">
    <property type="component" value="Unassembled WGS sequence"/>
</dbReference>
<keyword evidence="1" id="KW-0472">Membrane</keyword>
<evidence type="ECO:0000259" key="5">
    <source>
        <dbReference type="Pfam" id="PF03865"/>
    </source>
</evidence>
<evidence type="ECO:0000313" key="8">
    <source>
        <dbReference type="Proteomes" id="UP001380822"/>
    </source>
</evidence>
<dbReference type="InterPro" id="IPR013686">
    <property type="entry name" value="Polypept-transport_assoc_ShlB"/>
</dbReference>
<feature type="domain" description="Polypeptide-transport-associated ShlB-type" evidence="6">
    <location>
        <begin position="87"/>
        <end position="161"/>
    </location>
</feature>
<feature type="chain" id="PRO_5045215447" evidence="4">
    <location>
        <begin position="40"/>
        <end position="592"/>
    </location>
</feature>
<dbReference type="Pfam" id="PF08479">
    <property type="entry name" value="POTRA_2"/>
    <property type="match status" value="1"/>
</dbReference>
<sequence>MTIWGTLTERRAGRRGVPRPLAAAALVAAMGGAGMPAVAQDAGSLLREQQRRLDMQRTLPGMDADAAAQTPQGRPVTASDEGQTILVTGLRFTGRADLLPPASQASIIAAGKGKRLGIGGIQALASQTTAALQVQGHLLARAILPPQDITEGVITIEILQGRLEEASFERAEGMRASEARLRAILEQETAGDDLTQAQLESALLRMNAHPGVTARARLMPGSAPGTTRLVIDTTQDPLLSGSLSADNFGSWSTGRIQGTGTALLTDATGYGDLSRVTLSGSEGQRFGSLSASVPLWASPFTLSASYGHLTYRNVDDTGRLLGLKGKADFAGATLDYALVTTRRLSVSTSAGVNWKSLVDDSRAGRLSDKQSVSGTFGVSGEARDGFFGGGLTALSLSWTTGTLDLSGEPSAEAADRAGLRTAGAFNKVNASLARVQKLQGAFSFFARGYGQLAGGNLDSSEEFSLGGPYAVRAYPVGEGRGDMGVLGSVELRYDLPVNARYGNVQLAAFADAGQVVVNRFERGIPLANACACNSYGVGGAGLYARWTRENLNVSATWAHAIGDNPGRSPADGSNTDGKSLNNQFWLTGAIRF</sequence>
<name>A0ABU7ZRW6_9HYPH</name>
<dbReference type="PANTHER" id="PTHR34597:SF1">
    <property type="entry name" value="HEME_HEMOPEXIN TRANSPORTER PROTEIN HUXB"/>
    <property type="match status" value="1"/>
</dbReference>
<keyword evidence="8" id="KW-1185">Reference proteome</keyword>
<evidence type="ECO:0000256" key="1">
    <source>
        <dbReference type="ARBA" id="ARBA00022452"/>
    </source>
</evidence>
<dbReference type="EMBL" id="JBAKBE010000011">
    <property type="protein sequence ID" value="MEH0097971.1"/>
    <property type="molecule type" value="Genomic_DNA"/>
</dbReference>
<keyword evidence="3" id="KW-0998">Cell outer membrane</keyword>
<organism evidence="7 8">
    <name type="scientific">Pannonibacter anstelovis</name>
    <dbReference type="NCBI Taxonomy" id="3121537"/>
    <lineage>
        <taxon>Bacteria</taxon>
        <taxon>Pseudomonadati</taxon>
        <taxon>Pseudomonadota</taxon>
        <taxon>Alphaproteobacteria</taxon>
        <taxon>Hyphomicrobiales</taxon>
        <taxon>Stappiaceae</taxon>
        <taxon>Pannonibacter</taxon>
    </lineage>
</organism>
<dbReference type="RefSeq" id="WP_334252474.1">
    <property type="nucleotide sequence ID" value="NZ_JBAKBE010000011.1"/>
</dbReference>
<dbReference type="Gene3D" id="3.10.20.310">
    <property type="entry name" value="membrane protein fhac"/>
    <property type="match status" value="1"/>
</dbReference>
<keyword evidence="1" id="KW-1134">Transmembrane beta strand</keyword>
<dbReference type="InterPro" id="IPR005565">
    <property type="entry name" value="Hemolysn_activator_HlyB_C"/>
</dbReference>
<dbReference type="Pfam" id="PF03865">
    <property type="entry name" value="ShlB"/>
    <property type="match status" value="1"/>
</dbReference>